<dbReference type="EMBL" id="CP071872">
    <property type="protein sequence ID" value="UNM14968.1"/>
    <property type="molecule type" value="Genomic_DNA"/>
</dbReference>
<keyword evidence="2" id="KW-1185">Reference proteome</keyword>
<evidence type="ECO:0000313" key="2">
    <source>
        <dbReference type="Proteomes" id="UP000828924"/>
    </source>
</evidence>
<reference evidence="1 2" key="1">
    <citation type="submission" date="2021-03" db="EMBL/GenBank/DDBJ databases">
        <title>Complete genome of Streptomyces formicae strain 1H-GS9 (DSM 100524).</title>
        <authorList>
            <person name="Atanasov K.E."/>
            <person name="Altabella T."/>
            <person name="Ferrer A."/>
        </authorList>
    </citation>
    <scope>NUCLEOTIDE SEQUENCE [LARGE SCALE GENOMIC DNA]</scope>
    <source>
        <strain evidence="1 2">1H-GS9</strain>
    </source>
</reference>
<dbReference type="PANTHER" id="PTHR30298:SF0">
    <property type="entry name" value="PROTEIN YBFL-RELATED"/>
    <property type="match status" value="1"/>
</dbReference>
<name>A0ABY3WQP9_9ACTN</name>
<organism evidence="1 2">
    <name type="scientific">Streptomyces formicae</name>
    <dbReference type="NCBI Taxonomy" id="1616117"/>
    <lineage>
        <taxon>Bacteria</taxon>
        <taxon>Bacillati</taxon>
        <taxon>Actinomycetota</taxon>
        <taxon>Actinomycetes</taxon>
        <taxon>Kitasatosporales</taxon>
        <taxon>Streptomycetaceae</taxon>
        <taxon>Streptomyces</taxon>
    </lineage>
</organism>
<sequence length="221" mass="24747">MTPWAPSVCGALTVTQLRVPDKANEITCFAGLLTPFGLTGMTVIADALHAQCGPRPLPRRGQKAHYALCVKKNQGGLYEWLHRLPWGKRPRNSTTAPRVHGRKETLVVQVLAVDELDFPQAARGVRHRACLKTGRRRRDMAYVITDLTGREASPQRLPQRLAKIIRSQWINENGLNFVLDTAFREDASKVRTEHVPETMATLYSFGIDCLPCRRPATRTIG</sequence>
<dbReference type="InterPro" id="IPR047647">
    <property type="entry name" value="ISAs1_transpos"/>
</dbReference>
<dbReference type="PANTHER" id="PTHR30298">
    <property type="entry name" value="H REPEAT-ASSOCIATED PREDICTED TRANSPOSASE"/>
    <property type="match status" value="1"/>
</dbReference>
<accession>A0ABY3WQP9</accession>
<dbReference type="RefSeq" id="WP_242335736.1">
    <property type="nucleotide sequence ID" value="NZ_CP071872.1"/>
</dbReference>
<protein>
    <submittedName>
        <fullName evidence="1">ISAs1 family transposase</fullName>
    </submittedName>
</protein>
<dbReference type="Proteomes" id="UP000828924">
    <property type="component" value="Chromosome"/>
</dbReference>
<gene>
    <name evidence="1" type="ORF">J4032_29010</name>
</gene>
<dbReference type="NCBIfam" id="NF033564">
    <property type="entry name" value="transpos_ISAs1"/>
    <property type="match status" value="1"/>
</dbReference>
<proteinExistence type="predicted"/>
<evidence type="ECO:0000313" key="1">
    <source>
        <dbReference type="EMBL" id="UNM14968.1"/>
    </source>
</evidence>
<dbReference type="InterPro" id="IPR051698">
    <property type="entry name" value="Transposase_11-like"/>
</dbReference>